<dbReference type="HOGENOM" id="CLU_1858451_0_0_1"/>
<reference evidence="1" key="1">
    <citation type="submission" date="2015-04" db="UniProtKB">
        <authorList>
            <consortium name="EnsemblPlants"/>
        </authorList>
    </citation>
    <scope>IDENTIFICATION</scope>
</reference>
<evidence type="ECO:0000313" key="2">
    <source>
        <dbReference type="Proteomes" id="UP000008021"/>
    </source>
</evidence>
<organism evidence="1">
    <name type="scientific">Oryza meridionalis</name>
    <dbReference type="NCBI Taxonomy" id="40149"/>
    <lineage>
        <taxon>Eukaryota</taxon>
        <taxon>Viridiplantae</taxon>
        <taxon>Streptophyta</taxon>
        <taxon>Embryophyta</taxon>
        <taxon>Tracheophyta</taxon>
        <taxon>Spermatophyta</taxon>
        <taxon>Magnoliopsida</taxon>
        <taxon>Liliopsida</taxon>
        <taxon>Poales</taxon>
        <taxon>Poaceae</taxon>
        <taxon>BOP clade</taxon>
        <taxon>Oryzoideae</taxon>
        <taxon>Oryzeae</taxon>
        <taxon>Oryzinae</taxon>
        <taxon>Oryza</taxon>
    </lineage>
</organism>
<sequence length="138" mass="14594">MEWNLSIFGAHFAFLGQNYIIEDSCLIVSAPFPCQSSVYFGTPGNPRIDGHWPLPDAIQWRSMVLVAVARGVPAEPSRAVSAAAARRSLHARRGASAGEQRAVGGACGVAAGRGARRRCTPAVSARRGALVSAVYFDP</sequence>
<dbReference type="Gramene" id="OMERI08G13290.1">
    <property type="protein sequence ID" value="OMERI08G13290.1"/>
    <property type="gene ID" value="OMERI08G13290"/>
</dbReference>
<dbReference type="Proteomes" id="UP000008021">
    <property type="component" value="Chromosome 8"/>
</dbReference>
<dbReference type="AlphaFoldDB" id="A0A0E0ELZ7"/>
<evidence type="ECO:0000313" key="1">
    <source>
        <dbReference type="EnsemblPlants" id="OMERI08G13290.1"/>
    </source>
</evidence>
<name>A0A0E0ELZ7_9ORYZ</name>
<dbReference type="EnsemblPlants" id="OMERI08G13290.1">
    <property type="protein sequence ID" value="OMERI08G13290.1"/>
    <property type="gene ID" value="OMERI08G13290"/>
</dbReference>
<reference evidence="1" key="2">
    <citation type="submission" date="2018-05" db="EMBL/GenBank/DDBJ databases">
        <title>OmerRS3 (Oryza meridionalis Reference Sequence Version 3).</title>
        <authorList>
            <person name="Zhang J."/>
            <person name="Kudrna D."/>
            <person name="Lee S."/>
            <person name="Talag J."/>
            <person name="Welchert J."/>
            <person name="Wing R.A."/>
        </authorList>
    </citation>
    <scope>NUCLEOTIDE SEQUENCE [LARGE SCALE GENOMIC DNA]</scope>
    <source>
        <strain evidence="1">cv. OR44</strain>
    </source>
</reference>
<accession>A0A0E0ELZ7</accession>
<protein>
    <submittedName>
        <fullName evidence="1">Uncharacterized protein</fullName>
    </submittedName>
</protein>
<proteinExistence type="predicted"/>
<keyword evidence="2" id="KW-1185">Reference proteome</keyword>